<accession>A0A425CF88</accession>
<organism evidence="1 2">
    <name type="scientific">Peronospora effusa</name>
    <dbReference type="NCBI Taxonomy" id="542832"/>
    <lineage>
        <taxon>Eukaryota</taxon>
        <taxon>Sar</taxon>
        <taxon>Stramenopiles</taxon>
        <taxon>Oomycota</taxon>
        <taxon>Peronosporomycetes</taxon>
        <taxon>Peronosporales</taxon>
        <taxon>Peronosporaceae</taxon>
        <taxon>Peronospora</taxon>
    </lineage>
</organism>
<evidence type="ECO:0000313" key="1">
    <source>
        <dbReference type="EMBL" id="RQM15619.1"/>
    </source>
</evidence>
<reference evidence="1 2" key="1">
    <citation type="submission" date="2018-06" db="EMBL/GenBank/DDBJ databases">
        <title>Comparative genomics of downy mildews reveals potential adaptations to biotrophy.</title>
        <authorList>
            <person name="Fletcher K."/>
            <person name="Klosterman S.J."/>
            <person name="Derevnina L."/>
            <person name="Martin F."/>
            <person name="Koike S."/>
            <person name="Reyes Chin-Wo S."/>
            <person name="Mou B."/>
            <person name="Michelmore R."/>
        </authorList>
    </citation>
    <scope>NUCLEOTIDE SEQUENCE [LARGE SCALE GENOMIC DNA]</scope>
    <source>
        <strain evidence="1 2">R13</strain>
    </source>
</reference>
<dbReference type="EMBL" id="QKXF01000149">
    <property type="protein sequence ID" value="RQM15619.1"/>
    <property type="molecule type" value="Genomic_DNA"/>
</dbReference>
<protein>
    <submittedName>
        <fullName evidence="1">Uncharacterized protein</fullName>
    </submittedName>
</protein>
<comment type="caution">
    <text evidence="1">The sequence shown here is derived from an EMBL/GenBank/DDBJ whole genome shotgun (WGS) entry which is preliminary data.</text>
</comment>
<dbReference type="AlphaFoldDB" id="A0A425CF88"/>
<gene>
    <name evidence="1" type="ORF">DD237_007403</name>
</gene>
<name>A0A425CF88_9STRA</name>
<dbReference type="Proteomes" id="UP000286097">
    <property type="component" value="Unassembled WGS sequence"/>
</dbReference>
<evidence type="ECO:0000313" key="2">
    <source>
        <dbReference type="Proteomes" id="UP000286097"/>
    </source>
</evidence>
<dbReference type="VEuPathDB" id="FungiDB:DD237_007403"/>
<proteinExistence type="predicted"/>
<sequence>MVNGYEVKKFQWFGQTRWHDKSSLLVRLKGMKKGDENLKTMHMRKRMNRCYPSPSGPYIYCNRLGYLGDRVASRPLEFRWQLLDLDLLQ</sequence>